<evidence type="ECO:0000313" key="5">
    <source>
        <dbReference type="EMBL" id="KNG93417.1"/>
    </source>
</evidence>
<evidence type="ECO:0000259" key="4">
    <source>
        <dbReference type="PROSITE" id="PS01124"/>
    </source>
</evidence>
<dbReference type="CDD" id="cd03136">
    <property type="entry name" value="GATase1_AraC_ArgR_like"/>
    <property type="match status" value="1"/>
</dbReference>
<reference evidence="5 6" key="1">
    <citation type="journal article" date="2015" name="Int. J. Syst. Evol. Microbiol.">
        <title>Aestuariivita atlantica sp. nov., isolated from deep sea sediment of the Atlantic Ocean.</title>
        <authorList>
            <person name="Li G."/>
            <person name="Lai Q."/>
            <person name="Du Y."/>
            <person name="Liu X."/>
            <person name="Sun F."/>
            <person name="Shao Z."/>
        </authorList>
    </citation>
    <scope>NUCLEOTIDE SEQUENCE [LARGE SCALE GENOMIC DNA]</scope>
    <source>
        <strain evidence="5 6">22II-S11-z3</strain>
    </source>
</reference>
<keyword evidence="6" id="KW-1185">Reference proteome</keyword>
<dbReference type="PANTHER" id="PTHR43130:SF3">
    <property type="entry name" value="HTH-TYPE TRANSCRIPTIONAL REGULATOR RV1931C"/>
    <property type="match status" value="1"/>
</dbReference>
<dbReference type="PROSITE" id="PS01124">
    <property type="entry name" value="HTH_ARAC_FAMILY_2"/>
    <property type="match status" value="1"/>
</dbReference>
<dbReference type="Gene3D" id="3.40.50.880">
    <property type="match status" value="1"/>
</dbReference>
<dbReference type="PANTHER" id="PTHR43130">
    <property type="entry name" value="ARAC-FAMILY TRANSCRIPTIONAL REGULATOR"/>
    <property type="match status" value="1"/>
</dbReference>
<dbReference type="InterPro" id="IPR029062">
    <property type="entry name" value="Class_I_gatase-like"/>
</dbReference>
<evidence type="ECO:0000313" key="6">
    <source>
        <dbReference type="Proteomes" id="UP000036938"/>
    </source>
</evidence>
<dbReference type="Pfam" id="PF01965">
    <property type="entry name" value="DJ-1_PfpI"/>
    <property type="match status" value="1"/>
</dbReference>
<dbReference type="Pfam" id="PF12833">
    <property type="entry name" value="HTH_18"/>
    <property type="match status" value="1"/>
</dbReference>
<evidence type="ECO:0000256" key="2">
    <source>
        <dbReference type="ARBA" id="ARBA00023125"/>
    </source>
</evidence>
<dbReference type="PROSITE" id="PS51257">
    <property type="entry name" value="PROKAR_LIPOPROTEIN"/>
    <property type="match status" value="1"/>
</dbReference>
<dbReference type="GO" id="GO:0003700">
    <property type="term" value="F:DNA-binding transcription factor activity"/>
    <property type="evidence" value="ECO:0007669"/>
    <property type="project" value="InterPro"/>
</dbReference>
<dbReference type="Proteomes" id="UP000036938">
    <property type="component" value="Unassembled WGS sequence"/>
</dbReference>
<feature type="domain" description="HTH araC/xylS-type" evidence="4">
    <location>
        <begin position="224"/>
        <end position="322"/>
    </location>
</feature>
<proteinExistence type="predicted"/>
<dbReference type="EMBL" id="AQQZ01000005">
    <property type="protein sequence ID" value="KNG93417.1"/>
    <property type="molecule type" value="Genomic_DNA"/>
</dbReference>
<dbReference type="InterPro" id="IPR052158">
    <property type="entry name" value="INH-QAR"/>
</dbReference>
<dbReference type="STRING" id="1317121.ATO11_13415"/>
<organism evidence="5 6">
    <name type="scientific">Pseudaestuariivita atlantica</name>
    <dbReference type="NCBI Taxonomy" id="1317121"/>
    <lineage>
        <taxon>Bacteria</taxon>
        <taxon>Pseudomonadati</taxon>
        <taxon>Pseudomonadota</taxon>
        <taxon>Alphaproteobacteria</taxon>
        <taxon>Rhodobacterales</taxon>
        <taxon>Paracoccaceae</taxon>
        <taxon>Pseudaestuariivita</taxon>
    </lineage>
</organism>
<dbReference type="InterPro" id="IPR018060">
    <property type="entry name" value="HTH_AraC"/>
</dbReference>
<accession>A0A0L1JNW0</accession>
<evidence type="ECO:0000256" key="1">
    <source>
        <dbReference type="ARBA" id="ARBA00023015"/>
    </source>
</evidence>
<evidence type="ECO:0000256" key="3">
    <source>
        <dbReference type="ARBA" id="ARBA00023163"/>
    </source>
</evidence>
<keyword evidence="2" id="KW-0238">DNA-binding</keyword>
<protein>
    <submittedName>
        <fullName evidence="5">Transcriptional regulator</fullName>
    </submittedName>
</protein>
<dbReference type="PROSITE" id="PS00041">
    <property type="entry name" value="HTH_ARAC_FAMILY_1"/>
    <property type="match status" value="1"/>
</dbReference>
<dbReference type="SMART" id="SM00342">
    <property type="entry name" value="HTH_ARAC"/>
    <property type="match status" value="1"/>
</dbReference>
<dbReference type="SUPFAM" id="SSF52317">
    <property type="entry name" value="Class I glutamine amidotransferase-like"/>
    <property type="match status" value="1"/>
</dbReference>
<sequence>MRETDIRLRKTDGIGAPFRVGVWAVPGFALMSYACTVEPLRAANLLAQRPLYEVVHFGDAASSGSAAVSADLPVGAMASLDLLLVVAGGDPFTGGDEAFDWLRKMDRAGVRIGGVSGGSVLLARAGLMDGRRMTVHWEHGPPLAEQHPDLMIEKRLYVIDRDRVTCGGGTAPLDMMHALIAGDHGHVFARLVMDWFLHTDVRAAAAPQRAGLAERMGVHSPHLVSAIAAMEDHIADPLALDQLALIAGVSGRHLNRLFTDVLGQSAMNYYRNMRLDVGHRMIRGSALPISEIGRATGFATPAHFTNAYTRRYGHSPRSARAA</sequence>
<comment type="caution">
    <text evidence="5">The sequence shown here is derived from an EMBL/GenBank/DDBJ whole genome shotgun (WGS) entry which is preliminary data.</text>
</comment>
<name>A0A0L1JNW0_9RHOB</name>
<dbReference type="GO" id="GO:0043565">
    <property type="term" value="F:sequence-specific DNA binding"/>
    <property type="evidence" value="ECO:0007669"/>
    <property type="project" value="InterPro"/>
</dbReference>
<keyword evidence="1" id="KW-0805">Transcription regulation</keyword>
<dbReference type="Gene3D" id="1.10.10.60">
    <property type="entry name" value="Homeodomain-like"/>
    <property type="match status" value="1"/>
</dbReference>
<keyword evidence="3" id="KW-0804">Transcription</keyword>
<dbReference type="SUPFAM" id="SSF46689">
    <property type="entry name" value="Homeodomain-like"/>
    <property type="match status" value="2"/>
</dbReference>
<dbReference type="InterPro" id="IPR002818">
    <property type="entry name" value="DJ-1/PfpI"/>
</dbReference>
<dbReference type="OrthoDB" id="9793400at2"/>
<dbReference type="InterPro" id="IPR018062">
    <property type="entry name" value="HTH_AraC-typ_CS"/>
</dbReference>
<gene>
    <name evidence="5" type="ORF">ATO11_13415</name>
</gene>
<dbReference type="AlphaFoldDB" id="A0A0L1JNW0"/>
<dbReference type="InterPro" id="IPR009057">
    <property type="entry name" value="Homeodomain-like_sf"/>
</dbReference>